<dbReference type="Pfam" id="PF02879">
    <property type="entry name" value="PGM_PMM_II"/>
    <property type="match status" value="1"/>
</dbReference>
<reference evidence="11" key="2">
    <citation type="journal article" date="2021" name="PeerJ">
        <title>Extensive microbial diversity within the chicken gut microbiome revealed by metagenomics and culture.</title>
        <authorList>
            <person name="Gilroy R."/>
            <person name="Ravi A."/>
            <person name="Getino M."/>
            <person name="Pursley I."/>
            <person name="Horton D.L."/>
            <person name="Alikhan N.F."/>
            <person name="Baker D."/>
            <person name="Gharbi K."/>
            <person name="Hall N."/>
            <person name="Watson M."/>
            <person name="Adriaenssens E.M."/>
            <person name="Foster-Nyarko E."/>
            <person name="Jarju S."/>
            <person name="Secka A."/>
            <person name="Antonio M."/>
            <person name="Oren A."/>
            <person name="Chaudhuri R.R."/>
            <person name="La Ragione R."/>
            <person name="Hildebrand F."/>
            <person name="Pallen M.J."/>
        </authorList>
    </citation>
    <scope>NUCLEOTIDE SEQUENCE</scope>
    <source>
        <strain evidence="11">ChiGjej1B1-24693</strain>
    </source>
</reference>
<evidence type="ECO:0000259" key="10">
    <source>
        <dbReference type="Pfam" id="PF02880"/>
    </source>
</evidence>
<keyword evidence="6" id="KW-0413">Isomerase</keyword>
<evidence type="ECO:0000256" key="1">
    <source>
        <dbReference type="ARBA" id="ARBA00001946"/>
    </source>
</evidence>
<dbReference type="AlphaFoldDB" id="A0A9D1GW06"/>
<organism evidence="11 12">
    <name type="scientific">Candidatus Avipropionibacterium avicola</name>
    <dbReference type="NCBI Taxonomy" id="2840701"/>
    <lineage>
        <taxon>Bacteria</taxon>
        <taxon>Bacillati</taxon>
        <taxon>Actinomycetota</taxon>
        <taxon>Actinomycetes</taxon>
        <taxon>Propionibacteriales</taxon>
        <taxon>Propionibacteriaceae</taxon>
        <taxon>Propionibacteriaceae incertae sedis</taxon>
        <taxon>Candidatus Avipropionibacterium</taxon>
    </lineage>
</organism>
<dbReference type="InterPro" id="IPR005844">
    <property type="entry name" value="A-D-PHexomutase_a/b/a-I"/>
</dbReference>
<comment type="similarity">
    <text evidence="2">Belongs to the phosphohexose mutase family.</text>
</comment>
<dbReference type="CDD" id="cd03089">
    <property type="entry name" value="PMM_PGM"/>
    <property type="match status" value="1"/>
</dbReference>
<dbReference type="InterPro" id="IPR005845">
    <property type="entry name" value="A-D-PHexomutase_a/b/a-II"/>
</dbReference>
<evidence type="ECO:0000256" key="2">
    <source>
        <dbReference type="ARBA" id="ARBA00010231"/>
    </source>
</evidence>
<dbReference type="PANTHER" id="PTHR43771:SF1">
    <property type="entry name" value="PHOSPHOMANNOMUTASE"/>
    <property type="match status" value="1"/>
</dbReference>
<feature type="domain" description="Alpha-D-phosphohexomutase alpha/beta/alpha" evidence="10">
    <location>
        <begin position="267"/>
        <end position="371"/>
    </location>
</feature>
<feature type="domain" description="Alpha-D-phosphohexomutase alpha/beta/alpha" evidence="9">
    <location>
        <begin position="158"/>
        <end position="257"/>
    </location>
</feature>
<dbReference type="SUPFAM" id="SSF55957">
    <property type="entry name" value="Phosphoglucomutase, C-terminal domain"/>
    <property type="match status" value="1"/>
</dbReference>
<dbReference type="InterPro" id="IPR005841">
    <property type="entry name" value="Alpha-D-phosphohexomutase_SF"/>
</dbReference>
<keyword evidence="3" id="KW-0597">Phosphoprotein</keyword>
<dbReference type="PRINTS" id="PR00509">
    <property type="entry name" value="PGMPMM"/>
</dbReference>
<sequence length="469" mass="49639">MLTSAIFKANDIRGVVSGADAQWDADGARRLGALWPSVANLTPGSAVVLGHDMRATSAPFAEAFAAGLVSAGVDVVDIGLASTDLLWFASGRLDLPGVMFTASHNPGQWNGIKFCLPGARPVTATQLSRLAEFALADDVDPVPAEVEGTLRTEDLLGAYVDHLLTLVDLSDIRRLRIVADAGNGMAGLTLAPVFDRIPAELIGLYLDPDGSFPNHQPNPLEPENLVDAQQAVVEHGADLALVFDGDADRCFIIDERGEVVNPSTVTAVIAAQELDREPGAVVVRNTITSRAVDEVVAEHGGRTVVTNVGHTYVKAAMAEHAAVFGGEHSAHYYFRDFWGADTGMLAALHLIRLAGTADRPLSELVADYARYASSGEINSVVDDVAGCTAAVSDALAGRGTATTDDGLLVSGDDWWVSLRPSNTEPLLRLNVEARDEAAMTALRDEVLALVEPFTRTDRTRTETDTPGGQ</sequence>
<comment type="caution">
    <text evidence="11">The sequence shown here is derived from an EMBL/GenBank/DDBJ whole genome shotgun (WGS) entry which is preliminary data.</text>
</comment>
<evidence type="ECO:0000259" key="9">
    <source>
        <dbReference type="Pfam" id="PF02879"/>
    </source>
</evidence>
<keyword evidence="5" id="KW-0460">Magnesium</keyword>
<evidence type="ECO:0000313" key="11">
    <source>
        <dbReference type="EMBL" id="HIT74337.1"/>
    </source>
</evidence>
<gene>
    <name evidence="11" type="primary">manB</name>
    <name evidence="11" type="ORF">IAA98_01975</name>
</gene>
<evidence type="ECO:0000256" key="5">
    <source>
        <dbReference type="ARBA" id="ARBA00022842"/>
    </source>
</evidence>
<dbReference type="Gene3D" id="3.30.310.50">
    <property type="entry name" value="Alpha-D-phosphohexomutase, C-terminal domain"/>
    <property type="match status" value="1"/>
</dbReference>
<evidence type="ECO:0000256" key="3">
    <source>
        <dbReference type="ARBA" id="ARBA00022553"/>
    </source>
</evidence>
<keyword evidence="4" id="KW-0479">Metal-binding</keyword>
<proteinExistence type="inferred from homology"/>
<dbReference type="InterPro" id="IPR005846">
    <property type="entry name" value="A-D-PHexomutase_a/b/a-III"/>
</dbReference>
<dbReference type="Gene3D" id="3.40.120.10">
    <property type="entry name" value="Alpha-D-Glucose-1,6-Bisphosphate, subunit A, domain 3"/>
    <property type="match status" value="3"/>
</dbReference>
<feature type="domain" description="Alpha-D-phosphohexomutase alpha/beta/alpha" evidence="8">
    <location>
        <begin position="6"/>
        <end position="131"/>
    </location>
</feature>
<evidence type="ECO:0000256" key="6">
    <source>
        <dbReference type="ARBA" id="ARBA00023235"/>
    </source>
</evidence>
<dbReference type="SUPFAM" id="SSF53738">
    <property type="entry name" value="Phosphoglucomutase, first 3 domains"/>
    <property type="match status" value="3"/>
</dbReference>
<dbReference type="GO" id="GO:0005975">
    <property type="term" value="P:carbohydrate metabolic process"/>
    <property type="evidence" value="ECO:0007669"/>
    <property type="project" value="InterPro"/>
</dbReference>
<dbReference type="InterPro" id="IPR005843">
    <property type="entry name" value="A-D-PHexomutase_C"/>
</dbReference>
<reference evidence="11" key="1">
    <citation type="submission" date="2020-10" db="EMBL/GenBank/DDBJ databases">
        <authorList>
            <person name="Gilroy R."/>
        </authorList>
    </citation>
    <scope>NUCLEOTIDE SEQUENCE</scope>
    <source>
        <strain evidence="11">ChiGjej1B1-24693</strain>
    </source>
</reference>
<protein>
    <submittedName>
        <fullName evidence="11">Phosphomannomutase/phosphoglucomutase</fullName>
    </submittedName>
</protein>
<name>A0A9D1GW06_9ACTN</name>
<evidence type="ECO:0000313" key="12">
    <source>
        <dbReference type="Proteomes" id="UP000886842"/>
    </source>
</evidence>
<dbReference type="Pfam" id="PF02880">
    <property type="entry name" value="PGM_PMM_III"/>
    <property type="match status" value="1"/>
</dbReference>
<dbReference type="InterPro" id="IPR016055">
    <property type="entry name" value="A-D-PHexomutase_a/b/a-I/II/III"/>
</dbReference>
<comment type="cofactor">
    <cofactor evidence="1">
        <name>Mg(2+)</name>
        <dbReference type="ChEBI" id="CHEBI:18420"/>
    </cofactor>
</comment>
<dbReference type="Pfam" id="PF00408">
    <property type="entry name" value="PGM_PMM_IV"/>
    <property type="match status" value="1"/>
</dbReference>
<dbReference type="EMBL" id="DVLP01000057">
    <property type="protein sequence ID" value="HIT74337.1"/>
    <property type="molecule type" value="Genomic_DNA"/>
</dbReference>
<accession>A0A9D1GW06</accession>
<dbReference type="GO" id="GO:0046872">
    <property type="term" value="F:metal ion binding"/>
    <property type="evidence" value="ECO:0007669"/>
    <property type="project" value="UniProtKB-KW"/>
</dbReference>
<dbReference type="Pfam" id="PF02878">
    <property type="entry name" value="PGM_PMM_I"/>
    <property type="match status" value="1"/>
</dbReference>
<dbReference type="Proteomes" id="UP000886842">
    <property type="component" value="Unassembled WGS sequence"/>
</dbReference>
<dbReference type="PANTHER" id="PTHR43771">
    <property type="entry name" value="PHOSPHOMANNOMUTASE"/>
    <property type="match status" value="1"/>
</dbReference>
<evidence type="ECO:0000256" key="4">
    <source>
        <dbReference type="ARBA" id="ARBA00022723"/>
    </source>
</evidence>
<dbReference type="InterPro" id="IPR036900">
    <property type="entry name" value="A-D-PHexomutase_C_sf"/>
</dbReference>
<dbReference type="GO" id="GO:0016868">
    <property type="term" value="F:intramolecular phosphotransferase activity"/>
    <property type="evidence" value="ECO:0007669"/>
    <property type="project" value="InterPro"/>
</dbReference>
<feature type="domain" description="Alpha-D-phosphohexomutase C-terminal" evidence="7">
    <location>
        <begin position="376"/>
        <end position="448"/>
    </location>
</feature>
<evidence type="ECO:0000259" key="8">
    <source>
        <dbReference type="Pfam" id="PF02878"/>
    </source>
</evidence>
<evidence type="ECO:0000259" key="7">
    <source>
        <dbReference type="Pfam" id="PF00408"/>
    </source>
</evidence>